<dbReference type="PANTHER" id="PTHR21089">
    <property type="entry name" value="SHIKIMATE DEHYDROGENASE"/>
    <property type="match status" value="1"/>
</dbReference>
<dbReference type="Proteomes" id="UP000629025">
    <property type="component" value="Unassembled WGS sequence"/>
</dbReference>
<dbReference type="PANTHER" id="PTHR21089:SF1">
    <property type="entry name" value="BIFUNCTIONAL 3-DEHYDROQUINATE DEHYDRATASE_SHIKIMATE DEHYDROGENASE, CHLOROPLASTIC"/>
    <property type="match status" value="1"/>
</dbReference>
<comment type="catalytic activity">
    <reaction evidence="6">
        <text>shikimate + NADP(+) = 3-dehydroshikimate + NADPH + H(+)</text>
        <dbReference type="Rhea" id="RHEA:17737"/>
        <dbReference type="ChEBI" id="CHEBI:15378"/>
        <dbReference type="ChEBI" id="CHEBI:16630"/>
        <dbReference type="ChEBI" id="CHEBI:36208"/>
        <dbReference type="ChEBI" id="CHEBI:57783"/>
        <dbReference type="ChEBI" id="CHEBI:58349"/>
        <dbReference type="EC" id="1.1.1.25"/>
    </reaction>
</comment>
<dbReference type="Pfam" id="PF01488">
    <property type="entry name" value="Shikimate_DH"/>
    <property type="match status" value="1"/>
</dbReference>
<evidence type="ECO:0000259" key="8">
    <source>
        <dbReference type="Pfam" id="PF08501"/>
    </source>
</evidence>
<evidence type="ECO:0000313" key="10">
    <source>
        <dbReference type="Proteomes" id="UP000629025"/>
    </source>
</evidence>
<keyword evidence="3" id="KW-0521">NADP</keyword>
<dbReference type="InterPro" id="IPR046346">
    <property type="entry name" value="Aminoacid_DH-like_N_sf"/>
</dbReference>
<feature type="domain" description="Quinate/shikimate 5-dehydrogenase/glutamyl-tRNA reductase" evidence="7">
    <location>
        <begin position="114"/>
        <end position="167"/>
    </location>
</feature>
<proteinExistence type="predicted"/>
<evidence type="ECO:0000259" key="7">
    <source>
        <dbReference type="Pfam" id="PF01488"/>
    </source>
</evidence>
<accession>A0ABQ1KKF2</accession>
<evidence type="ECO:0000313" key="9">
    <source>
        <dbReference type="EMBL" id="GGC01348.1"/>
    </source>
</evidence>
<dbReference type="Gene3D" id="3.40.50.720">
    <property type="entry name" value="NAD(P)-binding Rossmann-like Domain"/>
    <property type="match status" value="1"/>
</dbReference>
<dbReference type="EMBL" id="BMIJ01000006">
    <property type="protein sequence ID" value="GGC01348.1"/>
    <property type="molecule type" value="Genomic_DNA"/>
</dbReference>
<gene>
    <name evidence="9" type="ORF">GCM10011352_29380</name>
</gene>
<keyword evidence="4" id="KW-0560">Oxidoreductase</keyword>
<dbReference type="SUPFAM" id="SSF53223">
    <property type="entry name" value="Aminoacid dehydrogenase-like, N-terminal domain"/>
    <property type="match status" value="1"/>
</dbReference>
<feature type="domain" description="Shikimate dehydrogenase substrate binding N-terminal" evidence="8">
    <location>
        <begin position="6"/>
        <end position="91"/>
    </location>
</feature>
<dbReference type="SUPFAM" id="SSF51735">
    <property type="entry name" value="NAD(P)-binding Rossmann-fold domains"/>
    <property type="match status" value="1"/>
</dbReference>
<dbReference type="InterPro" id="IPR022893">
    <property type="entry name" value="Shikimate_DH_fam"/>
</dbReference>
<evidence type="ECO:0000256" key="1">
    <source>
        <dbReference type="ARBA" id="ARBA00004871"/>
    </source>
</evidence>
<keyword evidence="5" id="KW-0028">Amino-acid biosynthesis</keyword>
<dbReference type="InterPro" id="IPR006151">
    <property type="entry name" value="Shikm_DH/Glu-tRNA_Rdtase"/>
</dbReference>
<dbReference type="EC" id="1.1.1.25" evidence="2"/>
<evidence type="ECO:0000256" key="3">
    <source>
        <dbReference type="ARBA" id="ARBA00022857"/>
    </source>
</evidence>
<evidence type="ECO:0000256" key="2">
    <source>
        <dbReference type="ARBA" id="ARBA00012962"/>
    </source>
</evidence>
<dbReference type="CDD" id="cd01065">
    <property type="entry name" value="NAD_bind_Shikimate_DH"/>
    <property type="match status" value="1"/>
</dbReference>
<dbReference type="InterPro" id="IPR013708">
    <property type="entry name" value="Shikimate_DH-bd_N"/>
</dbReference>
<organism evidence="9 10">
    <name type="scientific">Marinobacterium zhoushanense</name>
    <dbReference type="NCBI Taxonomy" id="1679163"/>
    <lineage>
        <taxon>Bacteria</taxon>
        <taxon>Pseudomonadati</taxon>
        <taxon>Pseudomonadota</taxon>
        <taxon>Gammaproteobacteria</taxon>
        <taxon>Oceanospirillales</taxon>
        <taxon>Oceanospirillaceae</taxon>
        <taxon>Marinobacterium</taxon>
    </lineage>
</organism>
<comment type="caution">
    <text evidence="9">The sequence shown here is derived from an EMBL/GenBank/DDBJ whole genome shotgun (WGS) entry which is preliminary data.</text>
</comment>
<dbReference type="InterPro" id="IPR036291">
    <property type="entry name" value="NAD(P)-bd_dom_sf"/>
</dbReference>
<evidence type="ECO:0000256" key="5">
    <source>
        <dbReference type="ARBA" id="ARBA00023141"/>
    </source>
</evidence>
<name>A0ABQ1KKF2_9GAMM</name>
<dbReference type="Pfam" id="PF08501">
    <property type="entry name" value="Shikimate_dh_N"/>
    <property type="match status" value="1"/>
</dbReference>
<protein>
    <recommendedName>
        <fullName evidence="2">shikimate dehydrogenase (NADP(+))</fullName>
        <ecNumber evidence="2">1.1.1.25</ecNumber>
    </recommendedName>
</protein>
<keyword evidence="5" id="KW-0057">Aromatic amino acid biosynthesis</keyword>
<evidence type="ECO:0000256" key="4">
    <source>
        <dbReference type="ARBA" id="ARBA00023002"/>
    </source>
</evidence>
<comment type="pathway">
    <text evidence="1">Metabolic intermediate biosynthesis; chorismate biosynthesis; chorismate from D-erythrose 4-phosphate and phosphoenolpyruvate: step 4/7.</text>
</comment>
<sequence>MIKLGLIGRSIAKSSSPSLHKLLGELTGYAIDYRLHEPKDNSPAAFAETLQQLRAEGYRGCNVTYPFKQVALDLVSQTRPEAELVGSTNTLLLSDGVLAANTDYTGFIRGYRSRLGDLPAGTVLLIGAGGVGRAVAFGLFEVGASEVIVFDRNAAAAQSLADAINAAGFSADVVGAGALADAARLADGLVNCTPVGHYKTPGNPLPPELFGGQKWAFDAVYTPLDTEFLTEAHRHGLALMSGFDLFIYQGIDAFEIFMDLKVNATRALAAFQQRYALHSELIR</sequence>
<keyword evidence="10" id="KW-1185">Reference proteome</keyword>
<dbReference type="Gene3D" id="3.40.50.10860">
    <property type="entry name" value="Leucine Dehydrogenase, chain A, domain 1"/>
    <property type="match status" value="1"/>
</dbReference>
<reference evidence="10" key="1">
    <citation type="journal article" date="2019" name="Int. J. Syst. Evol. Microbiol.">
        <title>The Global Catalogue of Microorganisms (GCM) 10K type strain sequencing project: providing services to taxonomists for standard genome sequencing and annotation.</title>
        <authorList>
            <consortium name="The Broad Institute Genomics Platform"/>
            <consortium name="The Broad Institute Genome Sequencing Center for Infectious Disease"/>
            <person name="Wu L."/>
            <person name="Ma J."/>
        </authorList>
    </citation>
    <scope>NUCLEOTIDE SEQUENCE [LARGE SCALE GENOMIC DNA]</scope>
    <source>
        <strain evidence="10">CGMCC 1.15341</strain>
    </source>
</reference>
<evidence type="ECO:0000256" key="6">
    <source>
        <dbReference type="ARBA" id="ARBA00049442"/>
    </source>
</evidence>